<sequence>MKALEDVGLISLSSLTQPSALHVPNVAYDLLSITKVTKARNYYVTFSPFNVFFRILPEGKGLAVLKKEKGCITHVLKCMEVFKFMLLRHFRI</sequence>
<proteinExistence type="predicted"/>
<evidence type="ECO:0000313" key="1">
    <source>
        <dbReference type="EMBL" id="RVW76843.1"/>
    </source>
</evidence>
<evidence type="ECO:0000313" key="2">
    <source>
        <dbReference type="Proteomes" id="UP000288805"/>
    </source>
</evidence>
<accession>A0A438GXA9</accession>
<dbReference type="AlphaFoldDB" id="A0A438GXA9"/>
<reference evidence="1 2" key="1">
    <citation type="journal article" date="2018" name="PLoS Genet.">
        <title>Population sequencing reveals clonal diversity and ancestral inbreeding in the grapevine cultivar Chardonnay.</title>
        <authorList>
            <person name="Roach M.J."/>
            <person name="Johnson D.L."/>
            <person name="Bohlmann J."/>
            <person name="van Vuuren H.J."/>
            <person name="Jones S.J."/>
            <person name="Pretorius I.S."/>
            <person name="Schmidt S.A."/>
            <person name="Borneman A.R."/>
        </authorList>
    </citation>
    <scope>NUCLEOTIDE SEQUENCE [LARGE SCALE GENOMIC DNA]</scope>
    <source>
        <strain evidence="2">cv. Chardonnay</strain>
        <tissue evidence="1">Leaf</tissue>
    </source>
</reference>
<dbReference type="Proteomes" id="UP000288805">
    <property type="component" value="Unassembled WGS sequence"/>
</dbReference>
<comment type="caution">
    <text evidence="1">The sequence shown here is derived from an EMBL/GenBank/DDBJ whole genome shotgun (WGS) entry which is preliminary data.</text>
</comment>
<organism evidence="1 2">
    <name type="scientific">Vitis vinifera</name>
    <name type="common">Grape</name>
    <dbReference type="NCBI Taxonomy" id="29760"/>
    <lineage>
        <taxon>Eukaryota</taxon>
        <taxon>Viridiplantae</taxon>
        <taxon>Streptophyta</taxon>
        <taxon>Embryophyta</taxon>
        <taxon>Tracheophyta</taxon>
        <taxon>Spermatophyta</taxon>
        <taxon>Magnoliopsida</taxon>
        <taxon>eudicotyledons</taxon>
        <taxon>Gunneridae</taxon>
        <taxon>Pentapetalae</taxon>
        <taxon>rosids</taxon>
        <taxon>Vitales</taxon>
        <taxon>Vitaceae</taxon>
        <taxon>Viteae</taxon>
        <taxon>Vitis</taxon>
    </lineage>
</organism>
<dbReference type="EMBL" id="QGNW01000322">
    <property type="protein sequence ID" value="RVW76843.1"/>
    <property type="molecule type" value="Genomic_DNA"/>
</dbReference>
<name>A0A438GXA9_VITVI</name>
<protein>
    <submittedName>
        <fullName evidence="1">Uncharacterized protein</fullName>
    </submittedName>
</protein>
<gene>
    <name evidence="1" type="ORF">CK203_043074</name>
</gene>